<dbReference type="Proteomes" id="UP000694941">
    <property type="component" value="Unplaced"/>
</dbReference>
<organism evidence="2 3">
    <name type="scientific">Limulus polyphemus</name>
    <name type="common">Atlantic horseshoe crab</name>
    <dbReference type="NCBI Taxonomy" id="6850"/>
    <lineage>
        <taxon>Eukaryota</taxon>
        <taxon>Metazoa</taxon>
        <taxon>Ecdysozoa</taxon>
        <taxon>Arthropoda</taxon>
        <taxon>Chelicerata</taxon>
        <taxon>Merostomata</taxon>
        <taxon>Xiphosura</taxon>
        <taxon>Limulidae</taxon>
        <taxon>Limulus</taxon>
    </lineage>
</organism>
<proteinExistence type="predicted"/>
<evidence type="ECO:0000313" key="3">
    <source>
        <dbReference type="RefSeq" id="XP_022235384.1"/>
    </source>
</evidence>
<gene>
    <name evidence="3" type="primary">LOC111083280</name>
</gene>
<name>A0ABM1RVH9_LIMPO</name>
<dbReference type="PANTHER" id="PTHR16074:SF4">
    <property type="entry name" value="BARDET-BIEDL SYNDROME 7 PROTEIN"/>
    <property type="match status" value="1"/>
</dbReference>
<evidence type="ECO:0000259" key="1">
    <source>
        <dbReference type="Pfam" id="PF23743"/>
    </source>
</evidence>
<feature type="domain" description="BBS7 beta-propeller" evidence="1">
    <location>
        <begin position="22"/>
        <end position="113"/>
    </location>
</feature>
<dbReference type="RefSeq" id="XP_022235384.1">
    <property type="nucleotide sequence ID" value="XM_022379676.1"/>
</dbReference>
<accession>A0ABM1RVH9</accession>
<sequence length="114" mass="12602">MMELNLNRVDYLQVGVTSPRTMKLLPAGEKKSCQKVVVADHQGILQCFGIKRGDVQNIFKTLPGQKVTRLELGGAAGTVRDKIFIAAGNNIRGFNRKGKQFLSFETNMTESIMS</sequence>
<dbReference type="Pfam" id="PF23743">
    <property type="entry name" value="Beta-prop_BBS7"/>
    <property type="match status" value="1"/>
</dbReference>
<dbReference type="InterPro" id="IPR056332">
    <property type="entry name" value="Beta-prop_BBS7"/>
</dbReference>
<evidence type="ECO:0000313" key="2">
    <source>
        <dbReference type="Proteomes" id="UP000694941"/>
    </source>
</evidence>
<protein>
    <submittedName>
        <fullName evidence="3">Bardet-Biedl syndrome 7 protein homolog</fullName>
    </submittedName>
</protein>
<dbReference type="PANTHER" id="PTHR16074">
    <property type="entry name" value="BARDET-BIEDL SYNDROME 7 PROTEIN"/>
    <property type="match status" value="1"/>
</dbReference>
<feature type="non-terminal residue" evidence="3">
    <location>
        <position position="114"/>
    </location>
</feature>
<dbReference type="GeneID" id="111083280"/>
<keyword evidence="2" id="KW-1185">Reference proteome</keyword>
<reference evidence="3" key="1">
    <citation type="submission" date="2025-08" db="UniProtKB">
        <authorList>
            <consortium name="RefSeq"/>
        </authorList>
    </citation>
    <scope>IDENTIFICATION</scope>
    <source>
        <tissue evidence="3">Muscle</tissue>
    </source>
</reference>